<dbReference type="EMBL" id="LFWA01000006">
    <property type="protein sequence ID" value="KTW31094.1"/>
    <property type="molecule type" value="Genomic_DNA"/>
</dbReference>
<evidence type="ECO:0000256" key="5">
    <source>
        <dbReference type="ARBA" id="ARBA00022490"/>
    </source>
</evidence>
<dbReference type="GO" id="GO:0031267">
    <property type="term" value="F:small GTPase binding"/>
    <property type="evidence" value="ECO:0007669"/>
    <property type="project" value="InterPro"/>
</dbReference>
<evidence type="ECO:0000256" key="7">
    <source>
        <dbReference type="ARBA" id="ARBA00022884"/>
    </source>
</evidence>
<evidence type="ECO:0000256" key="8">
    <source>
        <dbReference type="ARBA" id="ARBA00023242"/>
    </source>
</evidence>
<dbReference type="GO" id="GO:0005737">
    <property type="term" value="C:cytoplasm"/>
    <property type="evidence" value="ECO:0007669"/>
    <property type="project" value="UniProtKB-SubCell"/>
</dbReference>
<evidence type="ECO:0000256" key="4">
    <source>
        <dbReference type="ARBA" id="ARBA00022448"/>
    </source>
</evidence>
<dbReference type="Gene3D" id="1.25.10.10">
    <property type="entry name" value="Leucine-rich Repeat Variant"/>
    <property type="match status" value="1"/>
</dbReference>
<dbReference type="GeneID" id="28940164"/>
<keyword evidence="14" id="KW-1185">Reference proteome</keyword>
<dbReference type="GO" id="GO:0006886">
    <property type="term" value="P:intracellular protein transport"/>
    <property type="evidence" value="ECO:0007669"/>
    <property type="project" value="InterPro"/>
</dbReference>
<name>A0A0W4ZRU7_PNEJ7</name>
<evidence type="ECO:0000256" key="1">
    <source>
        <dbReference type="ARBA" id="ARBA00004496"/>
    </source>
</evidence>
<dbReference type="GO" id="GO:0000049">
    <property type="term" value="F:tRNA binding"/>
    <property type="evidence" value="ECO:0007669"/>
    <property type="project" value="UniProtKB-UniRule"/>
</dbReference>
<evidence type="ECO:0000256" key="2">
    <source>
        <dbReference type="ARBA" id="ARBA00009466"/>
    </source>
</evidence>
<keyword evidence="8 9" id="KW-0539">Nucleus</keyword>
<dbReference type="InterPro" id="IPR016024">
    <property type="entry name" value="ARM-type_fold"/>
</dbReference>
<dbReference type="Pfam" id="PF08389">
    <property type="entry name" value="Xpo1"/>
    <property type="match status" value="1"/>
</dbReference>
<dbReference type="GO" id="GO:0016363">
    <property type="term" value="C:nuclear matrix"/>
    <property type="evidence" value="ECO:0007669"/>
    <property type="project" value="TreeGrafter"/>
</dbReference>
<dbReference type="AlphaFoldDB" id="A0A0W4ZRU7"/>
<keyword evidence="7 9" id="KW-0694">RNA-binding</keyword>
<evidence type="ECO:0000259" key="10">
    <source>
        <dbReference type="Pfam" id="PF03810"/>
    </source>
</evidence>
<feature type="domain" description="Exportin-T C-terminal" evidence="12">
    <location>
        <begin position="327"/>
        <end position="991"/>
    </location>
</feature>
<dbReference type="SUPFAM" id="SSF48371">
    <property type="entry name" value="ARM repeat"/>
    <property type="match status" value="1"/>
</dbReference>
<dbReference type="VEuPathDB" id="FungiDB:T551_01646"/>
<comment type="function">
    <text evidence="9">tRNA nucleus export receptor which facilitates tRNA translocation across the nuclear pore complex.</text>
</comment>
<evidence type="ECO:0000313" key="13">
    <source>
        <dbReference type="EMBL" id="KTW31094.1"/>
    </source>
</evidence>
<evidence type="ECO:0000259" key="11">
    <source>
        <dbReference type="Pfam" id="PF08389"/>
    </source>
</evidence>
<dbReference type="InterPro" id="IPR001494">
    <property type="entry name" value="Importin-beta_N"/>
</dbReference>
<gene>
    <name evidence="13" type="ORF">T551_01646</name>
</gene>
<proteinExistence type="inferred from homology"/>
<comment type="caution">
    <text evidence="13">The sequence shown here is derived from an EMBL/GenBank/DDBJ whole genome shotgun (WGS) entry which is preliminary data.</text>
</comment>
<dbReference type="PANTHER" id="PTHR15952">
    <property type="entry name" value="EXPORTIN-T/LOS1"/>
    <property type="match status" value="1"/>
</dbReference>
<dbReference type="InterPro" id="IPR045546">
    <property type="entry name" value="Exportin-T_C"/>
</dbReference>
<feature type="domain" description="Importin N-terminal" evidence="10">
    <location>
        <begin position="29"/>
        <end position="91"/>
    </location>
</feature>
<evidence type="ECO:0000259" key="12">
    <source>
        <dbReference type="Pfam" id="PF19282"/>
    </source>
</evidence>
<evidence type="ECO:0000256" key="3">
    <source>
        <dbReference type="ARBA" id="ARBA00018928"/>
    </source>
</evidence>
<feature type="domain" description="Exportin-1/Importin-beta-like" evidence="11">
    <location>
        <begin position="105"/>
        <end position="262"/>
    </location>
</feature>
<organism evidence="13 14">
    <name type="scientific">Pneumocystis jirovecii (strain RU7)</name>
    <name type="common">Human pneumocystis pneumonia agent</name>
    <dbReference type="NCBI Taxonomy" id="1408657"/>
    <lineage>
        <taxon>Eukaryota</taxon>
        <taxon>Fungi</taxon>
        <taxon>Dikarya</taxon>
        <taxon>Ascomycota</taxon>
        <taxon>Taphrinomycotina</taxon>
        <taxon>Pneumocystomycetes</taxon>
        <taxon>Pneumocystaceae</taxon>
        <taxon>Pneumocystis</taxon>
    </lineage>
</organism>
<reference evidence="14" key="1">
    <citation type="journal article" date="2016" name="Nat. Commun.">
        <title>Genome analysis of three Pneumocystis species reveals adaptation mechanisms to life exclusively in mammalian hosts.</title>
        <authorList>
            <person name="Ma L."/>
            <person name="Chen Z."/>
            <person name="Huang D.W."/>
            <person name="Kutty G."/>
            <person name="Ishihara M."/>
            <person name="Wang H."/>
            <person name="Abouelleil A."/>
            <person name="Bishop L."/>
            <person name="Davey E."/>
            <person name="Deng R."/>
            <person name="Deng X."/>
            <person name="Fan L."/>
            <person name="Fantoni G."/>
            <person name="Fitzgerald M."/>
            <person name="Gogineni E."/>
            <person name="Goldberg J.M."/>
            <person name="Handley G."/>
            <person name="Hu X."/>
            <person name="Huber C."/>
            <person name="Jiao X."/>
            <person name="Jones K."/>
            <person name="Levin J.Z."/>
            <person name="Liu Y."/>
            <person name="Macdonald P."/>
            <person name="Melnikov A."/>
            <person name="Raley C."/>
            <person name="Sassi M."/>
            <person name="Sherman B.T."/>
            <person name="Song X."/>
            <person name="Sykes S."/>
            <person name="Tran B."/>
            <person name="Walsh L."/>
            <person name="Xia Y."/>
            <person name="Yang J."/>
            <person name="Young S."/>
            <person name="Zeng Q."/>
            <person name="Zheng X."/>
            <person name="Stephens R."/>
            <person name="Nusbaum C."/>
            <person name="Birren B.W."/>
            <person name="Azadi P."/>
            <person name="Lempicki R.A."/>
            <person name="Cuomo C.A."/>
            <person name="Kovacs J.A."/>
        </authorList>
    </citation>
    <scope>NUCLEOTIDE SEQUENCE [LARGE SCALE GENOMIC DNA]</scope>
    <source>
        <strain evidence="14">RU7</strain>
    </source>
</reference>
<comment type="similarity">
    <text evidence="2 9">Belongs to the exportin family.</text>
</comment>
<keyword evidence="4 9" id="KW-0813">Transport</keyword>
<dbReference type="Pfam" id="PF19282">
    <property type="entry name" value="Exportin-T"/>
    <property type="match status" value="1"/>
</dbReference>
<accession>A0A0W4ZRU7</accession>
<dbReference type="GO" id="GO:0071528">
    <property type="term" value="P:tRNA re-export from nucleus"/>
    <property type="evidence" value="ECO:0007669"/>
    <property type="project" value="UniProtKB-UniRule"/>
</dbReference>
<dbReference type="OrthoDB" id="26399at2759"/>
<dbReference type="Proteomes" id="UP000053447">
    <property type="component" value="Unassembled WGS sequence"/>
</dbReference>
<keyword evidence="5 9" id="KW-0963">Cytoplasm</keyword>
<protein>
    <recommendedName>
        <fullName evidence="3 9">Exportin-T</fullName>
    </recommendedName>
    <alternativeName>
        <fullName evidence="9">Exportin(tRNA)</fullName>
    </alternativeName>
    <alternativeName>
        <fullName evidence="9">tRNA exportin</fullName>
    </alternativeName>
</protein>
<evidence type="ECO:0000313" key="14">
    <source>
        <dbReference type="Proteomes" id="UP000053447"/>
    </source>
</evidence>
<keyword evidence="6 9" id="KW-0820">tRNA-binding</keyword>
<evidence type="ECO:0000256" key="9">
    <source>
        <dbReference type="RuleBase" id="RU366037"/>
    </source>
</evidence>
<sequence>MEVNIDQAVNIMLQPHVDPSLKQQAITFCDQIKNSPEGWQVCLSLFTKIPKVSEQTRLFALQVLGYAIKSRINDLTPQSLNFIKNQIFDWVIQEFSPMRIEDTDPPFLHSKLSHFFALLFITLYTTSWSSFFTDIFALIQNSSSQNEKSSAKAAEFYLKILLSIDEEIADQHTSREPNQISRNNSLKDKIRQNDMHRLTESWYRLMIQYQQTNKNIVEFCMKVISKYVSWIDISLIVNNSYMTFIFGLLGDQQLRNTACETLVEIVSKKMKHTDKLELIFLLNITDHISNLDLTSDPNFTENIAKLVNAQTIELICICNDNMMSKEIYIKADSLLFNTVPFILQFLSNEYDDTSSAVFPALNDLLALIRKQKKRGQMDSSRNDLLKSILNALIIKTKYDKSSDWLNEAQADENAKFLEIRKKLRTFQDMVGSIDYDLYCNCILNLVTNGLNKGFSEVSWRHLELILYEILSFGENLKVTTYVNNNNNNSFTILGQLLGMIINSEISSYPHPSIQLHYLEIAVRYVSFFEFQPSLIPKVLEAMVDQRGLYHHNTHVKKRACYLFSRYIRLLSNKIGNYAETTLKAIQDLLVVKIKHISNTNTDNNVNTDITTVKDLIDSTLYLFEAAGLLISLDTIDKTKKICLTESILKPLFSDLQICLSQDINDNNNILHIRNIIMAVGNFAKGFPDISRKSSIINPISETFLQASEFILIALETLKHEEIIREAARLSFVRLTNILDLEILSKFPRLINGLLSESKTSEIIDFLPFLGLLAHRFKSNIYDILNTLFTPLLNRIFQSLNQPAEGTDDIINQNDLKKKYLEFVLGLLNNDLDSVFISDVNQPNFEAFLQSIIHFAANISDPSIEKIAFSILNKMITLWASDQSQISDIKIKKTVSGFDQFIFQSLSSLCFEVPSKQSFNPQDTQTITVLSEISNLQFTIFQKKQAEFERYLCNIYFPSVNIPKEIANEYIEALKHLNAKQFKFFFQNFINNLRQNTTL</sequence>
<dbReference type="eggNOG" id="KOG2021">
    <property type="taxonomic scope" value="Eukaryota"/>
</dbReference>
<dbReference type="STRING" id="1408657.A0A0W4ZRU7"/>
<dbReference type="Pfam" id="PF03810">
    <property type="entry name" value="IBN_N"/>
    <property type="match status" value="1"/>
</dbReference>
<dbReference type="InterPro" id="IPR040017">
    <property type="entry name" value="XPOT"/>
</dbReference>
<dbReference type="InterPro" id="IPR013598">
    <property type="entry name" value="Exportin-1/Importin-b-like"/>
</dbReference>
<dbReference type="PANTHER" id="PTHR15952:SF11">
    <property type="entry name" value="EXPORTIN-T"/>
    <property type="match status" value="1"/>
</dbReference>
<evidence type="ECO:0000256" key="6">
    <source>
        <dbReference type="ARBA" id="ARBA00022555"/>
    </source>
</evidence>
<dbReference type="RefSeq" id="XP_018230084.1">
    <property type="nucleotide sequence ID" value="XM_018373909.1"/>
</dbReference>
<dbReference type="InterPro" id="IPR011989">
    <property type="entry name" value="ARM-like"/>
</dbReference>
<comment type="subcellular location">
    <subcellularLocation>
        <location evidence="1 9">Cytoplasm</location>
    </subcellularLocation>
    <subcellularLocation>
        <location evidence="9">Nucleus</location>
    </subcellularLocation>
    <text evidence="9">Shuttles between the nucleus and the cytoplasm.</text>
</comment>
<dbReference type="GO" id="GO:0005643">
    <property type="term" value="C:nuclear pore"/>
    <property type="evidence" value="ECO:0007669"/>
    <property type="project" value="TreeGrafter"/>
</dbReference>